<dbReference type="GO" id="GO:0006400">
    <property type="term" value="P:tRNA modification"/>
    <property type="evidence" value="ECO:0007669"/>
    <property type="project" value="TreeGrafter"/>
</dbReference>
<keyword evidence="1 6" id="KW-0378">Hydrolase</keyword>
<keyword evidence="9" id="KW-1185">Reference proteome</keyword>
<dbReference type="InterPro" id="IPR019438">
    <property type="entry name" value="Q_salvage"/>
</dbReference>
<feature type="compositionally biased region" description="Basic and acidic residues" evidence="7">
    <location>
        <begin position="30"/>
        <end position="42"/>
    </location>
</feature>
<dbReference type="Pfam" id="PF10343">
    <property type="entry name" value="Q_salvage"/>
    <property type="match status" value="1"/>
</dbReference>
<evidence type="ECO:0000256" key="6">
    <source>
        <dbReference type="RuleBase" id="RU365002"/>
    </source>
</evidence>
<organism evidence="8 9">
    <name type="scientific">Caenorhabditis bovis</name>
    <dbReference type="NCBI Taxonomy" id="2654633"/>
    <lineage>
        <taxon>Eukaryota</taxon>
        <taxon>Metazoa</taxon>
        <taxon>Ecdysozoa</taxon>
        <taxon>Nematoda</taxon>
        <taxon>Chromadorea</taxon>
        <taxon>Rhabditida</taxon>
        <taxon>Rhabditina</taxon>
        <taxon>Rhabditomorpha</taxon>
        <taxon>Rhabditoidea</taxon>
        <taxon>Rhabditidae</taxon>
        <taxon>Peloderinae</taxon>
        <taxon>Caenorhabditis</taxon>
    </lineage>
</organism>
<name>A0A8S1F6Q1_9PELO</name>
<evidence type="ECO:0000256" key="2">
    <source>
        <dbReference type="ARBA" id="ARBA00035119"/>
    </source>
</evidence>
<evidence type="ECO:0000313" key="9">
    <source>
        <dbReference type="Proteomes" id="UP000494206"/>
    </source>
</evidence>
<dbReference type="Proteomes" id="UP000494206">
    <property type="component" value="Unassembled WGS sequence"/>
</dbReference>
<comment type="function">
    <text evidence="6">Catalyzes the hydrolysis of queuosine 5'-phosphate, releasing the nucleobase queuine (q). Is required for salvage of queuine from exogenous queuosine (Q) that is imported and then converted to queuosine 5'-phosphate intracellularly.</text>
</comment>
<protein>
    <recommendedName>
        <fullName evidence="3 6">Queuosine 5'-phosphate N-glycosylase/hydrolase</fullName>
        <ecNumber evidence="6">3.2.2.-</ecNumber>
    </recommendedName>
    <alternativeName>
        <fullName evidence="4 6">Queuosine-nucleotide N-glycosylase/hydrolase</fullName>
    </alternativeName>
</protein>
<dbReference type="EC" id="3.2.2.-" evidence="6"/>
<comment type="similarity">
    <text evidence="2 6">Belongs to the QNG1 protein family.</text>
</comment>
<feature type="region of interest" description="Disordered" evidence="7">
    <location>
        <begin position="30"/>
        <end position="53"/>
    </location>
</feature>
<dbReference type="EMBL" id="CADEPM010000008">
    <property type="protein sequence ID" value="CAB3409416.1"/>
    <property type="molecule type" value="Genomic_DNA"/>
</dbReference>
<reference evidence="8 9" key="1">
    <citation type="submission" date="2020-04" db="EMBL/GenBank/DDBJ databases">
        <authorList>
            <person name="Laetsch R D."/>
            <person name="Stevens L."/>
            <person name="Kumar S."/>
            <person name="Blaxter L. M."/>
        </authorList>
    </citation>
    <scope>NUCLEOTIDE SEQUENCE [LARGE SCALE GENOMIC DNA]</scope>
</reference>
<sequence length="397" mass="45540">MESSDGIAKLFSDELGKHGVWSKYRLWSTEKKEKPAEERREDDTDEDIQTSERTDFKDVLLPRESSLHIVANAKNVKIIHNETTRVAKMILDAVKDGSIDHIYFKAQKQHPVGNDEDTLNWIFLLDSINFSFWPDEGQHYDVMLDGELQTGYFAACAAINNAMKKGVPVTSAEWMATVQKDELDEILKSHSGHSIPLLDERLKAINSSGKALLEYFNGSFFSVIREGKFDALEILRLVIKYFPSFRDFAIFEGRKVSLLKRAQILIADAHGALENHENGQTIKGIDKLTMFADYRVPQALAFLGVLEYSQNLLDVLNKKELLENGSDEEVELRGFSIAACEEIVNQMNTLVSSCDEYNNVRPLTAIEVDYYLWLYRRRHAKEIEEKIPFHRTRCIFY</sequence>
<comment type="catalytic activity">
    <reaction evidence="5 6">
        <text>queuosine 5'-phosphate + H2O = queuine + D-ribose 5-phosphate</text>
        <dbReference type="Rhea" id="RHEA:75387"/>
        <dbReference type="ChEBI" id="CHEBI:15377"/>
        <dbReference type="ChEBI" id="CHEBI:17433"/>
        <dbReference type="ChEBI" id="CHEBI:78346"/>
        <dbReference type="ChEBI" id="CHEBI:194371"/>
    </reaction>
    <physiologicalReaction direction="left-to-right" evidence="5 6">
        <dbReference type="Rhea" id="RHEA:75388"/>
    </physiologicalReaction>
</comment>
<dbReference type="PANTHER" id="PTHR21314:SF0">
    <property type="entry name" value="QUEUOSINE 5'-PHOSPHATE N-GLYCOSYLASE_HYDROLASE"/>
    <property type="match status" value="1"/>
</dbReference>
<dbReference type="AlphaFoldDB" id="A0A8S1F6Q1"/>
<evidence type="ECO:0000256" key="1">
    <source>
        <dbReference type="ARBA" id="ARBA00022801"/>
    </source>
</evidence>
<gene>
    <name evidence="8" type="ORF">CBOVIS_LOCUS11071</name>
</gene>
<accession>A0A8S1F6Q1</accession>
<dbReference type="GO" id="GO:0016787">
    <property type="term" value="F:hydrolase activity"/>
    <property type="evidence" value="ECO:0007669"/>
    <property type="project" value="UniProtKB-KW"/>
</dbReference>
<dbReference type="OrthoDB" id="10249667at2759"/>
<evidence type="ECO:0000313" key="8">
    <source>
        <dbReference type="EMBL" id="CAB3409416.1"/>
    </source>
</evidence>
<evidence type="ECO:0000256" key="7">
    <source>
        <dbReference type="SAM" id="MobiDB-lite"/>
    </source>
</evidence>
<evidence type="ECO:0000256" key="5">
    <source>
        <dbReference type="ARBA" id="ARBA00048204"/>
    </source>
</evidence>
<evidence type="ECO:0000256" key="4">
    <source>
        <dbReference type="ARBA" id="ARBA00035393"/>
    </source>
</evidence>
<comment type="caution">
    <text evidence="8">The sequence shown here is derived from an EMBL/GenBank/DDBJ whole genome shotgun (WGS) entry which is preliminary data.</text>
</comment>
<proteinExistence type="inferred from homology"/>
<dbReference type="PANTHER" id="PTHR21314">
    <property type="entry name" value="QUEUOSINE 5'-PHOSPHATE N-GLYCOSYLASE_HYDROLASE-RELATED"/>
    <property type="match status" value="1"/>
</dbReference>
<evidence type="ECO:0000256" key="3">
    <source>
        <dbReference type="ARBA" id="ARBA00035306"/>
    </source>
</evidence>